<proteinExistence type="predicted"/>
<dbReference type="InterPro" id="IPR036264">
    <property type="entry name" value="Bact_exopeptidase_dim_dom"/>
</dbReference>
<dbReference type="Proteomes" id="UP000182510">
    <property type="component" value="Chromosome"/>
</dbReference>
<feature type="domain" description="Peptidase M20 dimerisation" evidence="3">
    <location>
        <begin position="176"/>
        <end position="274"/>
    </location>
</feature>
<dbReference type="Gene3D" id="3.30.70.360">
    <property type="match status" value="1"/>
</dbReference>
<feature type="binding site" evidence="2">
    <location>
        <position position="93"/>
    </location>
    <ligand>
        <name>Mn(2+)</name>
        <dbReference type="ChEBI" id="CHEBI:29035"/>
        <label>2</label>
    </ligand>
</feature>
<sequence>MMNEILALRKELHANPELSGNEINTARRIKDFISLHSNAEIIDNIGGNGLAAVFEFSKNGPQIMIRCELDALPIQEKNDFKHRSCIDGISHKCGHDGHMSIVAGLIFWLRAQTFDKGQVVLLFQPAEETGKGAHQMLTDKKFDRFSPDFVFALHNLPGKPLNSVILKKEFFSATVKSMFVKFTGKEAHASEPENGNNPALAISKLIAEFSKLNTPEPSSPEFSILTPVHFKMGDRSYGISPASAELHYTIRAWSNPVMEELMHKIKTLIAEIADAHKLKQETDWFEYFPEVKNDAGCNEIIEKAANKNGLKLLKEDIPFRFGEDFGWYSKNYPAAMFGLGAGENSPALHHADYDFPDEILESGINMFQTMIEDIFT</sequence>
<dbReference type="KEGG" id="grl:LPB144_05565"/>
<dbReference type="EMBL" id="CP018153">
    <property type="protein sequence ID" value="APG61389.1"/>
    <property type="molecule type" value="Genomic_DNA"/>
</dbReference>
<keyword evidence="5" id="KW-1185">Reference proteome</keyword>
<evidence type="ECO:0000256" key="2">
    <source>
        <dbReference type="PIRSR" id="PIRSR005962-1"/>
    </source>
</evidence>
<dbReference type="NCBIfam" id="TIGR01891">
    <property type="entry name" value="amidohydrolases"/>
    <property type="match status" value="1"/>
</dbReference>
<feature type="binding site" evidence="2">
    <location>
        <position position="128"/>
    </location>
    <ligand>
        <name>Mn(2+)</name>
        <dbReference type="ChEBI" id="CHEBI:29035"/>
        <label>2</label>
    </ligand>
</feature>
<evidence type="ECO:0000313" key="4">
    <source>
        <dbReference type="EMBL" id="APG61389.1"/>
    </source>
</evidence>
<dbReference type="GO" id="GO:0016787">
    <property type="term" value="F:hydrolase activity"/>
    <property type="evidence" value="ECO:0007669"/>
    <property type="project" value="UniProtKB-KW"/>
</dbReference>
<dbReference type="PIRSF" id="PIRSF005962">
    <property type="entry name" value="Pept_M20D_amidohydro"/>
    <property type="match status" value="1"/>
</dbReference>
<dbReference type="STRING" id="1913577.LPB144_05565"/>
<dbReference type="SUPFAM" id="SSF53187">
    <property type="entry name" value="Zn-dependent exopeptidases"/>
    <property type="match status" value="1"/>
</dbReference>
<reference evidence="4 5" key="1">
    <citation type="submission" date="2016-11" db="EMBL/GenBank/DDBJ databases">
        <title>Gramella sp. LPB0144 isolated from marine environment.</title>
        <authorList>
            <person name="Kim E."/>
            <person name="Yi H."/>
        </authorList>
    </citation>
    <scope>NUCLEOTIDE SEQUENCE [LARGE SCALE GENOMIC DNA]</scope>
    <source>
        <strain evidence="4 5">LPB0144</strain>
    </source>
</reference>
<keyword evidence="2" id="KW-0479">Metal-binding</keyword>
<feature type="binding site" evidence="2">
    <location>
        <position position="154"/>
    </location>
    <ligand>
        <name>Mn(2+)</name>
        <dbReference type="ChEBI" id="CHEBI:29035"/>
        <label>2</label>
    </ligand>
</feature>
<feature type="binding site" evidence="2">
    <location>
        <position position="95"/>
    </location>
    <ligand>
        <name>Mn(2+)</name>
        <dbReference type="ChEBI" id="CHEBI:29035"/>
        <label>2</label>
    </ligand>
</feature>
<gene>
    <name evidence="4" type="ORF">LPB144_05565</name>
</gene>
<feature type="binding site" evidence="2">
    <location>
        <position position="349"/>
    </location>
    <ligand>
        <name>Mn(2+)</name>
        <dbReference type="ChEBI" id="CHEBI:29035"/>
        <label>2</label>
    </ligand>
</feature>
<dbReference type="SUPFAM" id="SSF55031">
    <property type="entry name" value="Bacterial exopeptidase dimerisation domain"/>
    <property type="match status" value="1"/>
</dbReference>
<dbReference type="InterPro" id="IPR011650">
    <property type="entry name" value="Peptidase_M20_dimer"/>
</dbReference>
<dbReference type="OrthoDB" id="9776731at2"/>
<accession>A0A1L3J8D8</accession>
<dbReference type="GO" id="GO:0046872">
    <property type="term" value="F:metal ion binding"/>
    <property type="evidence" value="ECO:0007669"/>
    <property type="project" value="UniProtKB-KW"/>
</dbReference>
<name>A0A1L3J8D8_9FLAO</name>
<dbReference type="InterPro" id="IPR002933">
    <property type="entry name" value="Peptidase_M20"/>
</dbReference>
<keyword evidence="1 4" id="KW-0378">Hydrolase</keyword>
<dbReference type="Pfam" id="PF07687">
    <property type="entry name" value="M20_dimer"/>
    <property type="match status" value="1"/>
</dbReference>
<protein>
    <submittedName>
        <fullName evidence="4">Amidohydrolase</fullName>
    </submittedName>
</protein>
<evidence type="ECO:0000313" key="5">
    <source>
        <dbReference type="Proteomes" id="UP000182510"/>
    </source>
</evidence>
<evidence type="ECO:0000256" key="1">
    <source>
        <dbReference type="ARBA" id="ARBA00022801"/>
    </source>
</evidence>
<evidence type="ECO:0000259" key="3">
    <source>
        <dbReference type="Pfam" id="PF07687"/>
    </source>
</evidence>
<dbReference type="AlphaFoldDB" id="A0A1L3J8D8"/>
<dbReference type="Gene3D" id="3.40.630.10">
    <property type="entry name" value="Zn peptidases"/>
    <property type="match status" value="1"/>
</dbReference>
<dbReference type="PANTHER" id="PTHR11014">
    <property type="entry name" value="PEPTIDASE M20 FAMILY MEMBER"/>
    <property type="match status" value="1"/>
</dbReference>
<dbReference type="Pfam" id="PF01546">
    <property type="entry name" value="Peptidase_M20"/>
    <property type="match status" value="1"/>
</dbReference>
<keyword evidence="2" id="KW-0464">Manganese</keyword>
<comment type="cofactor">
    <cofactor evidence="2">
        <name>Mn(2+)</name>
        <dbReference type="ChEBI" id="CHEBI:29035"/>
    </cofactor>
    <text evidence="2">The Mn(2+) ion enhances activity.</text>
</comment>
<dbReference type="PANTHER" id="PTHR11014:SF169">
    <property type="entry name" value="CLAN MH, FAMILY M20, PEPTIDASE T-LIKE METALLOPEPTIDASE"/>
    <property type="match status" value="1"/>
</dbReference>
<dbReference type="InterPro" id="IPR017439">
    <property type="entry name" value="Amidohydrolase"/>
</dbReference>
<organism evidence="4 5">
    <name type="scientific">Christiangramia salexigens</name>
    <dbReference type="NCBI Taxonomy" id="1913577"/>
    <lineage>
        <taxon>Bacteria</taxon>
        <taxon>Pseudomonadati</taxon>
        <taxon>Bacteroidota</taxon>
        <taxon>Flavobacteriia</taxon>
        <taxon>Flavobacteriales</taxon>
        <taxon>Flavobacteriaceae</taxon>
        <taxon>Christiangramia</taxon>
    </lineage>
</organism>